<dbReference type="GO" id="GO:0019478">
    <property type="term" value="P:D-amino acid catabolic process"/>
    <property type="evidence" value="ECO:0007669"/>
    <property type="project" value="TreeGrafter"/>
</dbReference>
<dbReference type="PANTHER" id="PTHR11530">
    <property type="entry name" value="D-AMINO ACID OXIDASE"/>
    <property type="match status" value="1"/>
</dbReference>
<keyword evidence="5" id="KW-0274">FAD</keyword>
<sequence>MCTTVIVEGGKYLPWLTKRFLENGGKIIQRSVQAFDELCDDYDLVLNCAGLGAGRLASDPKVQPIRGHIVRVSAPWLKYFVHSDDTHYILPQ</sequence>
<dbReference type="EMBL" id="BMAT01013603">
    <property type="protein sequence ID" value="GFS16262.1"/>
    <property type="molecule type" value="Genomic_DNA"/>
</dbReference>
<name>A0AAV4J0L0_9GAST</name>
<reference evidence="8 9" key="1">
    <citation type="journal article" date="2021" name="Elife">
        <title>Chloroplast acquisition without the gene transfer in kleptoplastic sea slugs, Plakobranchus ocellatus.</title>
        <authorList>
            <person name="Maeda T."/>
            <person name="Takahashi S."/>
            <person name="Yoshida T."/>
            <person name="Shimamura S."/>
            <person name="Takaki Y."/>
            <person name="Nagai Y."/>
            <person name="Toyoda A."/>
            <person name="Suzuki Y."/>
            <person name="Arimoto A."/>
            <person name="Ishii H."/>
            <person name="Satoh N."/>
            <person name="Nishiyama T."/>
            <person name="Hasebe M."/>
            <person name="Maruyama T."/>
            <person name="Minagawa J."/>
            <person name="Obokata J."/>
            <person name="Shigenobu S."/>
        </authorList>
    </citation>
    <scope>NUCLEOTIDE SEQUENCE [LARGE SCALE GENOMIC DNA]</scope>
</reference>
<dbReference type="SUPFAM" id="SSF51971">
    <property type="entry name" value="Nucleotide-binding domain"/>
    <property type="match status" value="1"/>
</dbReference>
<evidence type="ECO:0000313" key="9">
    <source>
        <dbReference type="Proteomes" id="UP000762676"/>
    </source>
</evidence>
<comment type="similarity">
    <text evidence="3">Belongs to the DAMOX/DASOX family.</text>
</comment>
<evidence type="ECO:0000256" key="1">
    <source>
        <dbReference type="ARBA" id="ARBA00001974"/>
    </source>
</evidence>
<evidence type="ECO:0000256" key="2">
    <source>
        <dbReference type="ARBA" id="ARBA00004253"/>
    </source>
</evidence>
<dbReference type="PANTHER" id="PTHR11530:SF11">
    <property type="entry name" value="D-ASPARTATE OXIDASE"/>
    <property type="match status" value="1"/>
</dbReference>
<keyword evidence="4" id="KW-0285">Flavoprotein</keyword>
<dbReference type="Pfam" id="PF01266">
    <property type="entry name" value="DAO"/>
    <property type="match status" value="1"/>
</dbReference>
<evidence type="ECO:0000259" key="7">
    <source>
        <dbReference type="Pfam" id="PF01266"/>
    </source>
</evidence>
<proteinExistence type="inferred from homology"/>
<comment type="cofactor">
    <cofactor evidence="1">
        <name>FAD</name>
        <dbReference type="ChEBI" id="CHEBI:57692"/>
    </cofactor>
</comment>
<keyword evidence="9" id="KW-1185">Reference proteome</keyword>
<evidence type="ECO:0000256" key="6">
    <source>
        <dbReference type="ARBA" id="ARBA00023002"/>
    </source>
</evidence>
<accession>A0AAV4J0L0</accession>
<evidence type="ECO:0000256" key="5">
    <source>
        <dbReference type="ARBA" id="ARBA00022827"/>
    </source>
</evidence>
<dbReference type="GO" id="GO:0003884">
    <property type="term" value="F:D-amino-acid oxidase activity"/>
    <property type="evidence" value="ECO:0007669"/>
    <property type="project" value="InterPro"/>
</dbReference>
<comment type="caution">
    <text evidence="8">The sequence shown here is derived from an EMBL/GenBank/DDBJ whole genome shotgun (WGS) entry which is preliminary data.</text>
</comment>
<feature type="domain" description="FAD dependent oxidoreductase" evidence="7">
    <location>
        <begin position="5"/>
        <end position="91"/>
    </location>
</feature>
<dbReference type="GO" id="GO:0005782">
    <property type="term" value="C:peroxisomal matrix"/>
    <property type="evidence" value="ECO:0007669"/>
    <property type="project" value="UniProtKB-SubCell"/>
</dbReference>
<keyword evidence="6" id="KW-0560">Oxidoreductase</keyword>
<dbReference type="InterPro" id="IPR006076">
    <property type="entry name" value="FAD-dep_OxRdtase"/>
</dbReference>
<evidence type="ECO:0000256" key="3">
    <source>
        <dbReference type="ARBA" id="ARBA00006730"/>
    </source>
</evidence>
<dbReference type="Proteomes" id="UP000762676">
    <property type="component" value="Unassembled WGS sequence"/>
</dbReference>
<gene>
    <name evidence="8" type="ORF">ElyMa_006791400</name>
</gene>
<dbReference type="AlphaFoldDB" id="A0AAV4J0L0"/>
<comment type="subcellular location">
    <subcellularLocation>
        <location evidence="2">Peroxisome matrix</location>
    </subcellularLocation>
</comment>
<evidence type="ECO:0000256" key="4">
    <source>
        <dbReference type="ARBA" id="ARBA00022630"/>
    </source>
</evidence>
<dbReference type="GO" id="GO:0071949">
    <property type="term" value="F:FAD binding"/>
    <property type="evidence" value="ECO:0007669"/>
    <property type="project" value="InterPro"/>
</dbReference>
<dbReference type="Gene3D" id="3.40.50.720">
    <property type="entry name" value="NAD(P)-binding Rossmann-like Domain"/>
    <property type="match status" value="1"/>
</dbReference>
<evidence type="ECO:0000313" key="8">
    <source>
        <dbReference type="EMBL" id="GFS16262.1"/>
    </source>
</evidence>
<dbReference type="InterPro" id="IPR023209">
    <property type="entry name" value="DAO"/>
</dbReference>
<organism evidence="8 9">
    <name type="scientific">Elysia marginata</name>
    <dbReference type="NCBI Taxonomy" id="1093978"/>
    <lineage>
        <taxon>Eukaryota</taxon>
        <taxon>Metazoa</taxon>
        <taxon>Spiralia</taxon>
        <taxon>Lophotrochozoa</taxon>
        <taxon>Mollusca</taxon>
        <taxon>Gastropoda</taxon>
        <taxon>Heterobranchia</taxon>
        <taxon>Euthyneura</taxon>
        <taxon>Panpulmonata</taxon>
        <taxon>Sacoglossa</taxon>
        <taxon>Placobranchoidea</taxon>
        <taxon>Plakobranchidae</taxon>
        <taxon>Elysia</taxon>
    </lineage>
</organism>
<protein>
    <submittedName>
        <fullName evidence="8">D-aspartate oxidase-like</fullName>
    </submittedName>
</protein>